<evidence type="ECO:0000256" key="3">
    <source>
        <dbReference type="PIRSR" id="PIRSR600407-1"/>
    </source>
</evidence>
<dbReference type="EMBL" id="CP136896">
    <property type="protein sequence ID" value="WOL15507.1"/>
    <property type="molecule type" value="Genomic_DNA"/>
</dbReference>
<evidence type="ECO:0000256" key="1">
    <source>
        <dbReference type="ARBA" id="ARBA00009283"/>
    </source>
</evidence>
<dbReference type="GO" id="GO:0016020">
    <property type="term" value="C:membrane"/>
    <property type="evidence" value="ECO:0007669"/>
    <property type="project" value="TreeGrafter"/>
</dbReference>
<evidence type="ECO:0000313" key="8">
    <source>
        <dbReference type="EMBL" id="WOL15507.1"/>
    </source>
</evidence>
<dbReference type="Gene3D" id="3.30.420.40">
    <property type="match status" value="1"/>
</dbReference>
<evidence type="ECO:0000256" key="7">
    <source>
        <dbReference type="SAM" id="Phobius"/>
    </source>
</evidence>
<keyword evidence="7" id="KW-0812">Transmembrane</keyword>
<dbReference type="GO" id="GO:0009134">
    <property type="term" value="P:nucleoside diphosphate catabolic process"/>
    <property type="evidence" value="ECO:0007669"/>
    <property type="project" value="TreeGrafter"/>
</dbReference>
<dbReference type="PROSITE" id="PS01238">
    <property type="entry name" value="GDA1_CD39_NTPASE"/>
    <property type="match status" value="1"/>
</dbReference>
<evidence type="ECO:0000256" key="2">
    <source>
        <dbReference type="ARBA" id="ARBA00022801"/>
    </source>
</evidence>
<comment type="similarity">
    <text evidence="1 5">Belongs to the GDA1/CD39 NTPase family.</text>
</comment>
<gene>
    <name evidence="8" type="ORF">Cni_G24288</name>
</gene>
<evidence type="ECO:0000313" key="9">
    <source>
        <dbReference type="Proteomes" id="UP001327560"/>
    </source>
</evidence>
<dbReference type="Pfam" id="PF01150">
    <property type="entry name" value="GDA1_CD39"/>
    <property type="match status" value="1"/>
</dbReference>
<dbReference type="InterPro" id="IPR000407">
    <property type="entry name" value="GDA1_CD39_NTPase"/>
</dbReference>
<keyword evidence="2 5" id="KW-0378">Hydrolase</keyword>
<keyword evidence="9" id="KW-1185">Reference proteome</keyword>
<evidence type="ECO:0000256" key="5">
    <source>
        <dbReference type="RuleBase" id="RU003833"/>
    </source>
</evidence>
<keyword evidence="4" id="KW-0067">ATP-binding</keyword>
<reference evidence="8 9" key="1">
    <citation type="submission" date="2023-10" db="EMBL/GenBank/DDBJ databases">
        <title>Chromosome-scale genome assembly provides insights into flower coloration mechanisms of Canna indica.</title>
        <authorList>
            <person name="Li C."/>
        </authorList>
    </citation>
    <scope>NUCLEOTIDE SEQUENCE [LARGE SCALE GENOMIC DNA]</scope>
    <source>
        <tissue evidence="8">Flower</tissue>
    </source>
</reference>
<organism evidence="8 9">
    <name type="scientific">Canna indica</name>
    <name type="common">Indian-shot</name>
    <dbReference type="NCBI Taxonomy" id="4628"/>
    <lineage>
        <taxon>Eukaryota</taxon>
        <taxon>Viridiplantae</taxon>
        <taxon>Streptophyta</taxon>
        <taxon>Embryophyta</taxon>
        <taxon>Tracheophyta</taxon>
        <taxon>Spermatophyta</taxon>
        <taxon>Magnoliopsida</taxon>
        <taxon>Liliopsida</taxon>
        <taxon>Zingiberales</taxon>
        <taxon>Cannaceae</taxon>
        <taxon>Canna</taxon>
    </lineage>
</organism>
<dbReference type="GO" id="GO:0017110">
    <property type="term" value="F:nucleoside diphosphate phosphatase activity"/>
    <property type="evidence" value="ECO:0007669"/>
    <property type="project" value="TreeGrafter"/>
</dbReference>
<feature type="active site" description="Proton acceptor" evidence="3">
    <location>
        <position position="206"/>
    </location>
</feature>
<dbReference type="GO" id="GO:0005524">
    <property type="term" value="F:ATP binding"/>
    <property type="evidence" value="ECO:0007669"/>
    <property type="project" value="UniProtKB-KW"/>
</dbReference>
<keyword evidence="7" id="KW-0472">Membrane</keyword>
<feature type="compositionally biased region" description="Low complexity" evidence="6">
    <location>
        <begin position="27"/>
        <end position="38"/>
    </location>
</feature>
<dbReference type="Proteomes" id="UP001327560">
    <property type="component" value="Chromosome 7"/>
</dbReference>
<keyword evidence="7" id="KW-1133">Transmembrane helix</keyword>
<feature type="compositionally biased region" description="Polar residues" evidence="6">
    <location>
        <begin position="15"/>
        <end position="25"/>
    </location>
</feature>
<name>A0AAQ3KUQ8_9LILI</name>
<feature type="binding site" evidence="4">
    <location>
        <begin position="236"/>
        <end position="240"/>
    </location>
    <ligand>
        <name>ATP</name>
        <dbReference type="ChEBI" id="CHEBI:30616"/>
    </ligand>
</feature>
<protein>
    <submittedName>
        <fullName evidence="8">Apyrase 6</fullName>
    </submittedName>
</protein>
<feature type="transmembrane region" description="Helical" evidence="7">
    <location>
        <begin position="55"/>
        <end position="73"/>
    </location>
</feature>
<dbReference type="AlphaFoldDB" id="A0AAQ3KUQ8"/>
<sequence>MRRSNARPPAVDPDLSSTMSASNLHQLRPPSTSSTRLSSHPKYHSRADGSRRRRCAFLAPSAIAAALVFLFVFSRGPHPPKFSIFVDGGSTGSRIHVFAYRIRWGGIPTLDLGLTASMKASPGLSSYSADPESSGQSLVELLEFGKRRVPRELWADTEVRLMATAGLRLLDVAIVKRILESCRTVMRSSGFRFQDECAAVISGSDEGIYAWVAANYALGTLGAEPKKTIGIFELGGASAQVAFVSSEPVAPEFSHVLKFGKVTYNLYSHSFLSLGQNVAYDSLHDLLRSRDLKSHFIQEASYVDPCTPRGYVHGVKSRKLSTDLPHSKTTFRSSHAIGNFSDCRLAALLLLEKEKEKCLQQSCHVGLTSMPKLQGRLFATENFFYTSKVS</sequence>
<proteinExistence type="inferred from homology"/>
<accession>A0AAQ3KUQ8</accession>
<evidence type="ECO:0000256" key="4">
    <source>
        <dbReference type="PIRSR" id="PIRSR600407-2"/>
    </source>
</evidence>
<evidence type="ECO:0000256" key="6">
    <source>
        <dbReference type="SAM" id="MobiDB-lite"/>
    </source>
</evidence>
<keyword evidence="4" id="KW-0547">Nucleotide-binding</keyword>
<dbReference type="Gene3D" id="3.30.420.150">
    <property type="entry name" value="Exopolyphosphatase. Domain 2"/>
    <property type="match status" value="1"/>
</dbReference>
<dbReference type="PANTHER" id="PTHR11782:SF79">
    <property type="entry name" value="OS08G0436100 PROTEIN"/>
    <property type="match status" value="1"/>
</dbReference>
<feature type="region of interest" description="Disordered" evidence="6">
    <location>
        <begin position="1"/>
        <end position="48"/>
    </location>
</feature>
<dbReference type="PANTHER" id="PTHR11782">
    <property type="entry name" value="ADENOSINE/GUANOSINE DIPHOSPHATASE"/>
    <property type="match status" value="1"/>
</dbReference>